<dbReference type="InterPro" id="IPR023988">
    <property type="entry name" value="MftA"/>
</dbReference>
<evidence type="ECO:0000313" key="2">
    <source>
        <dbReference type="EMBL" id="CAB4734384.1"/>
    </source>
</evidence>
<dbReference type="EMBL" id="CAFAAV010000083">
    <property type="protein sequence ID" value="CAB4818752.1"/>
    <property type="molecule type" value="Genomic_DNA"/>
</dbReference>
<dbReference type="EMBL" id="CAEZYF010000016">
    <property type="protein sequence ID" value="CAB4734384.1"/>
    <property type="molecule type" value="Genomic_DNA"/>
</dbReference>
<protein>
    <submittedName>
        <fullName evidence="3">Unannotated protein</fullName>
    </submittedName>
</protein>
<proteinExistence type="predicted"/>
<evidence type="ECO:0000313" key="1">
    <source>
        <dbReference type="EMBL" id="CAB4364560.1"/>
    </source>
</evidence>
<dbReference type="EMBL" id="CAFBMT010000026">
    <property type="protein sequence ID" value="CAB4953045.1"/>
    <property type="molecule type" value="Genomic_DNA"/>
</dbReference>
<reference evidence="3" key="1">
    <citation type="submission" date="2020-05" db="EMBL/GenBank/DDBJ databases">
        <authorList>
            <person name="Chiriac C."/>
            <person name="Salcher M."/>
            <person name="Ghai R."/>
            <person name="Kavagutti S V."/>
        </authorList>
    </citation>
    <scope>NUCLEOTIDE SEQUENCE</scope>
</reference>
<dbReference type="NCBIfam" id="TIGR03969">
    <property type="entry name" value="mycofactocin"/>
    <property type="match status" value="1"/>
</dbReference>
<dbReference type="AlphaFoldDB" id="A0A6J6ZAQ1"/>
<dbReference type="Pfam" id="PF23709">
    <property type="entry name" value="MftA"/>
    <property type="match status" value="1"/>
</dbReference>
<sequence length="77" mass="8477">MSRDPPQDCGHTRDARGNRRGELGWIGIALALYKIQVRPASLGGMENEIVDTTAESIEIEEELLVEEISIDGMCGVY</sequence>
<evidence type="ECO:0000313" key="3">
    <source>
        <dbReference type="EMBL" id="CAB4818752.1"/>
    </source>
</evidence>
<evidence type="ECO:0000313" key="5">
    <source>
        <dbReference type="EMBL" id="CAB4953045.1"/>
    </source>
</evidence>
<gene>
    <name evidence="2" type="ORF">UFOPK2656_02366</name>
    <name evidence="3" type="ORF">UFOPK3099_01259</name>
    <name evidence="4" type="ORF">UFOPK3267_01999</name>
    <name evidence="5" type="ORF">UFOPK3651_02985</name>
    <name evidence="1" type="ORF">UFOPK4189_02319</name>
</gene>
<evidence type="ECO:0000313" key="4">
    <source>
        <dbReference type="EMBL" id="CAB4852284.1"/>
    </source>
</evidence>
<accession>A0A6J6ZAQ1</accession>
<organism evidence="3">
    <name type="scientific">freshwater metagenome</name>
    <dbReference type="NCBI Taxonomy" id="449393"/>
    <lineage>
        <taxon>unclassified sequences</taxon>
        <taxon>metagenomes</taxon>
        <taxon>ecological metagenomes</taxon>
    </lineage>
</organism>
<name>A0A6J6ZAQ1_9ZZZZ</name>
<dbReference type="EMBL" id="CAFBIY010000121">
    <property type="protein sequence ID" value="CAB4852284.1"/>
    <property type="molecule type" value="Genomic_DNA"/>
</dbReference>
<dbReference type="EMBL" id="CAESGF010000015">
    <property type="protein sequence ID" value="CAB4364560.1"/>
    <property type="molecule type" value="Genomic_DNA"/>
</dbReference>